<feature type="domain" description="Acylphosphatase-like" evidence="11">
    <location>
        <begin position="7"/>
        <end position="94"/>
    </location>
</feature>
<dbReference type="Pfam" id="PF00708">
    <property type="entry name" value="Acylphosphatase"/>
    <property type="match status" value="1"/>
</dbReference>
<evidence type="ECO:0000256" key="1">
    <source>
        <dbReference type="ARBA" id="ARBA00005614"/>
    </source>
</evidence>
<dbReference type="PROSITE" id="PS00151">
    <property type="entry name" value="ACYLPHOSPHATASE_2"/>
    <property type="match status" value="1"/>
</dbReference>
<dbReference type="SUPFAM" id="SSF54975">
    <property type="entry name" value="Acylphosphatase/BLUF domain-like"/>
    <property type="match status" value="1"/>
</dbReference>
<evidence type="ECO:0000256" key="2">
    <source>
        <dbReference type="ARBA" id="ARBA00012150"/>
    </source>
</evidence>
<feature type="active site" evidence="7 8">
    <location>
        <position position="40"/>
    </location>
</feature>
<comment type="catalytic activity">
    <reaction evidence="6 7 8 9">
        <text>an acyl phosphate + H2O = a carboxylate + phosphate + H(+)</text>
        <dbReference type="Rhea" id="RHEA:14965"/>
        <dbReference type="ChEBI" id="CHEBI:15377"/>
        <dbReference type="ChEBI" id="CHEBI:15378"/>
        <dbReference type="ChEBI" id="CHEBI:29067"/>
        <dbReference type="ChEBI" id="CHEBI:43474"/>
        <dbReference type="ChEBI" id="CHEBI:59918"/>
        <dbReference type="EC" id="3.6.1.7"/>
    </reaction>
</comment>
<evidence type="ECO:0000256" key="5">
    <source>
        <dbReference type="ARBA" id="ARBA00032904"/>
    </source>
</evidence>
<evidence type="ECO:0000256" key="8">
    <source>
        <dbReference type="PROSITE-ProRule" id="PRU00520"/>
    </source>
</evidence>
<dbReference type="PANTHER" id="PTHR47268">
    <property type="entry name" value="ACYLPHOSPHATASE"/>
    <property type="match status" value="1"/>
</dbReference>
<dbReference type="InterPro" id="IPR028627">
    <property type="entry name" value="Acylphosphatase_bac"/>
</dbReference>
<evidence type="ECO:0000256" key="6">
    <source>
        <dbReference type="ARBA" id="ARBA00047645"/>
    </source>
</evidence>
<comment type="similarity">
    <text evidence="1 7 10">Belongs to the acylphosphatase family.</text>
</comment>
<dbReference type="PROSITE" id="PS51160">
    <property type="entry name" value="ACYLPHOSPHATASE_3"/>
    <property type="match status" value="1"/>
</dbReference>
<dbReference type="InterPro" id="IPR001792">
    <property type="entry name" value="Acylphosphatase-like_dom"/>
</dbReference>
<dbReference type="AlphaFoldDB" id="A0A0N0I952"/>
<accession>A0A0N0I952</accession>
<keyword evidence="4 7" id="KW-0378">Hydrolase</keyword>
<evidence type="ECO:0000256" key="4">
    <source>
        <dbReference type="ARBA" id="ARBA00022801"/>
    </source>
</evidence>
<dbReference type="PROSITE" id="PS00150">
    <property type="entry name" value="ACYLPHOSPHATASE_1"/>
    <property type="match status" value="1"/>
</dbReference>
<evidence type="ECO:0000256" key="7">
    <source>
        <dbReference type="HAMAP-Rule" id="MF_01450"/>
    </source>
</evidence>
<dbReference type="InterPro" id="IPR036046">
    <property type="entry name" value="Acylphosphatase-like_dom_sf"/>
</dbReference>
<dbReference type="Gene3D" id="3.30.70.100">
    <property type="match status" value="1"/>
</dbReference>
<sequence>MAETNSLRVFYIYGRVQGVGFRYQAYHWAKKQALKGYVMNRKDGSVKLAIYGTQDDIRQAEQWLKAGGPFGARIEHYFAENGKPEVVADFTIRH</sequence>
<dbReference type="OrthoDB" id="5295388at2"/>
<feature type="active site" evidence="7 8">
    <location>
        <position position="22"/>
    </location>
</feature>
<dbReference type="RefSeq" id="WP_053908813.1">
    <property type="nucleotide sequence ID" value="NZ_CAWMUS010000026.1"/>
</dbReference>
<evidence type="ECO:0000256" key="10">
    <source>
        <dbReference type="RuleBase" id="RU004168"/>
    </source>
</evidence>
<evidence type="ECO:0000259" key="11">
    <source>
        <dbReference type="PROSITE" id="PS51160"/>
    </source>
</evidence>
<dbReference type="InterPro" id="IPR017968">
    <property type="entry name" value="Acylphosphatase_CS"/>
</dbReference>
<dbReference type="EMBL" id="LGAA01000026">
    <property type="protein sequence ID" value="KPD01872.1"/>
    <property type="molecule type" value="Genomic_DNA"/>
</dbReference>
<dbReference type="HAMAP" id="MF_01450">
    <property type="entry name" value="Acylphosphatase_entero"/>
    <property type="match status" value="1"/>
</dbReference>
<keyword evidence="13" id="KW-1185">Reference proteome</keyword>
<dbReference type="Proteomes" id="UP000053226">
    <property type="component" value="Unassembled WGS sequence"/>
</dbReference>
<evidence type="ECO:0000256" key="9">
    <source>
        <dbReference type="RuleBase" id="RU000553"/>
    </source>
</evidence>
<gene>
    <name evidence="12" type="ORF">M992_2415</name>
</gene>
<dbReference type="PANTHER" id="PTHR47268:SF4">
    <property type="entry name" value="ACYLPHOSPHATASE"/>
    <property type="match status" value="1"/>
</dbReference>
<evidence type="ECO:0000256" key="3">
    <source>
        <dbReference type="ARBA" id="ARBA00015991"/>
    </source>
</evidence>
<evidence type="ECO:0000313" key="13">
    <source>
        <dbReference type="Proteomes" id="UP000053226"/>
    </source>
</evidence>
<organism evidence="12 13">
    <name type="scientific">Moellerella wisconsensis ATCC 35017</name>
    <dbReference type="NCBI Taxonomy" id="1354267"/>
    <lineage>
        <taxon>Bacteria</taxon>
        <taxon>Pseudomonadati</taxon>
        <taxon>Pseudomonadota</taxon>
        <taxon>Gammaproteobacteria</taxon>
        <taxon>Enterobacterales</taxon>
        <taxon>Morganellaceae</taxon>
        <taxon>Moellerella</taxon>
    </lineage>
</organism>
<name>A0A0N0I952_9GAMM</name>
<evidence type="ECO:0000313" key="12">
    <source>
        <dbReference type="EMBL" id="KPD01872.1"/>
    </source>
</evidence>
<reference evidence="12 13" key="1">
    <citation type="submission" date="2015-07" db="EMBL/GenBank/DDBJ databases">
        <title>ATOL: Assembling a taxonomically balanced genome-scale reconstruction of the evolutionary history of the Enterobacteriaceae.</title>
        <authorList>
            <person name="Plunkett G.III."/>
            <person name="Neeno-Eckwall E.C."/>
            <person name="Glasner J.D."/>
            <person name="Perna N.T."/>
        </authorList>
    </citation>
    <scope>NUCLEOTIDE SEQUENCE [LARGE SCALE GENOMIC DNA]</scope>
    <source>
        <strain evidence="12 13">ATCC 35017</strain>
    </source>
</reference>
<dbReference type="GO" id="GO:0003998">
    <property type="term" value="F:acylphosphatase activity"/>
    <property type="evidence" value="ECO:0007669"/>
    <property type="project" value="UniProtKB-UniRule"/>
</dbReference>
<dbReference type="EC" id="3.6.1.7" evidence="2 7"/>
<proteinExistence type="inferred from homology"/>
<dbReference type="PRINTS" id="PR00112">
    <property type="entry name" value="ACYLPHPHTASE"/>
</dbReference>
<protein>
    <recommendedName>
        <fullName evidence="3 7">Acylphosphatase</fullName>
        <ecNumber evidence="2 7">3.6.1.7</ecNumber>
    </recommendedName>
    <alternativeName>
        <fullName evidence="5 7">Acylphosphate phosphohydrolase</fullName>
    </alternativeName>
</protein>
<comment type="caution">
    <text evidence="12">The sequence shown here is derived from an EMBL/GenBank/DDBJ whole genome shotgun (WGS) entry which is preliminary data.</text>
</comment>
<dbReference type="InterPro" id="IPR020456">
    <property type="entry name" value="Acylphosphatase"/>
</dbReference>